<accession>A0ABR9TX64</accession>
<dbReference type="Gene3D" id="2.60.120.10">
    <property type="entry name" value="Jelly Rolls"/>
    <property type="match status" value="1"/>
</dbReference>
<proteinExistence type="predicted"/>
<organism evidence="1 2">
    <name type="scientific">Nostoc cf. edaphicum LEGE 07299</name>
    <dbReference type="NCBI Taxonomy" id="2777974"/>
    <lineage>
        <taxon>Bacteria</taxon>
        <taxon>Bacillati</taxon>
        <taxon>Cyanobacteriota</taxon>
        <taxon>Cyanophyceae</taxon>
        <taxon>Nostocales</taxon>
        <taxon>Nostocaceae</taxon>
        <taxon>Nostoc</taxon>
    </lineage>
</organism>
<dbReference type="SUPFAM" id="SSF51182">
    <property type="entry name" value="RmlC-like cupins"/>
    <property type="match status" value="1"/>
</dbReference>
<protein>
    <submittedName>
        <fullName evidence="1">WxcM-like domain-containing protein</fullName>
    </submittedName>
</protein>
<name>A0ABR9TX64_9NOSO</name>
<gene>
    <name evidence="1" type="ORF">IQ229_06995</name>
</gene>
<evidence type="ECO:0000313" key="1">
    <source>
        <dbReference type="EMBL" id="MBE9104697.1"/>
    </source>
</evidence>
<sequence>MPAAQLRSRRTKGVSWFPRLIVIHSYSRSHRIMSEVTPQNINSTFVVLDDANNAIPIAVSDRFYEKLEQQFGDFKGKRLISHYTFEQDWDSWERHPAGEEFVCLLSGQIDFVLEQDRGEAIVSLNTPGQHILVPRGVWHTAKVRTPSSVLFITPGEGTQSRSLS</sequence>
<dbReference type="EMBL" id="JADEXF010000165">
    <property type="protein sequence ID" value="MBE9104697.1"/>
    <property type="molecule type" value="Genomic_DNA"/>
</dbReference>
<reference evidence="1 2" key="1">
    <citation type="submission" date="2020-10" db="EMBL/GenBank/DDBJ databases">
        <authorList>
            <person name="Castelo-Branco R."/>
            <person name="Eusebio N."/>
            <person name="Adriana R."/>
            <person name="Vieira A."/>
            <person name="Brugerolle De Fraissinette N."/>
            <person name="Rezende De Castro R."/>
            <person name="Schneider M.P."/>
            <person name="Vasconcelos V."/>
            <person name="Leao P.N."/>
        </authorList>
    </citation>
    <scope>NUCLEOTIDE SEQUENCE [LARGE SCALE GENOMIC DNA]</scope>
    <source>
        <strain evidence="1 2">LEGE 07299</strain>
    </source>
</reference>
<comment type="caution">
    <text evidence="1">The sequence shown here is derived from an EMBL/GenBank/DDBJ whole genome shotgun (WGS) entry which is preliminary data.</text>
</comment>
<dbReference type="InterPro" id="IPR014710">
    <property type="entry name" value="RmlC-like_jellyroll"/>
</dbReference>
<evidence type="ECO:0000313" key="2">
    <source>
        <dbReference type="Proteomes" id="UP000647836"/>
    </source>
</evidence>
<dbReference type="InterPro" id="IPR011051">
    <property type="entry name" value="RmlC_Cupin_sf"/>
</dbReference>
<dbReference type="Proteomes" id="UP000647836">
    <property type="component" value="Unassembled WGS sequence"/>
</dbReference>
<keyword evidence="2" id="KW-1185">Reference proteome</keyword>